<dbReference type="EMBL" id="CP007174">
    <property type="protein sequence ID" value="AIF83653.1"/>
    <property type="molecule type" value="Genomic_DNA"/>
</dbReference>
<dbReference type="AlphaFoldDB" id="A0A075MR21"/>
<dbReference type="Gene3D" id="2.120.10.10">
    <property type="match status" value="1"/>
</dbReference>
<evidence type="ECO:0000313" key="2">
    <source>
        <dbReference type="Proteomes" id="UP000028194"/>
    </source>
</evidence>
<protein>
    <submittedName>
        <fullName evidence="1">Uncharacterized protein</fullName>
    </submittedName>
</protein>
<accession>A0A075MR21</accession>
<organism evidence="1 2">
    <name type="scientific">Candidatus Nitrososphaera evergladensis SR1</name>
    <dbReference type="NCBI Taxonomy" id="1459636"/>
    <lineage>
        <taxon>Archaea</taxon>
        <taxon>Nitrososphaerota</taxon>
        <taxon>Nitrososphaeria</taxon>
        <taxon>Nitrososphaerales</taxon>
        <taxon>Nitrososphaeraceae</taxon>
        <taxon>Nitrososphaera</taxon>
    </lineage>
</organism>
<gene>
    <name evidence="1" type="ORF">NTE_01590</name>
</gene>
<dbReference type="GeneID" id="41597370"/>
<dbReference type="RefSeq" id="WP_148700385.1">
    <property type="nucleotide sequence ID" value="NZ_CP007174.1"/>
</dbReference>
<dbReference type="HOGENOM" id="CLU_033612_0_0_2"/>
<dbReference type="STRING" id="1459636.NTE_01590"/>
<dbReference type="eggNOG" id="arCOG02527">
    <property type="taxonomic scope" value="Archaea"/>
</dbReference>
<dbReference type="SUPFAM" id="SSF50939">
    <property type="entry name" value="Sialidases"/>
    <property type="match status" value="1"/>
</dbReference>
<proteinExistence type="predicted"/>
<keyword evidence="2" id="KW-1185">Reference proteome</keyword>
<dbReference type="Proteomes" id="UP000028194">
    <property type="component" value="Chromosome"/>
</dbReference>
<dbReference type="KEGG" id="nev:NTE_01590"/>
<reference evidence="1 2" key="1">
    <citation type="journal article" date="2014" name="PLoS ONE">
        <title>Genome Sequence of Candidatus Nitrososphaera evergladensis from Group I.1b Enriched from Everglades Soil Reveals Novel Genomic Features of the Ammonia-Oxidizing Archaea.</title>
        <authorList>
            <person name="Zhalnina K.V."/>
            <person name="Dias R."/>
            <person name="Leonard M.T."/>
            <person name="Dorr de Quadros P."/>
            <person name="Camargo F.A."/>
            <person name="Drew J.C."/>
            <person name="Farmerie W.G."/>
            <person name="Daroub S.H."/>
            <person name="Triplett E.W."/>
        </authorList>
    </citation>
    <scope>NUCLEOTIDE SEQUENCE [LARGE SCALE GENOMIC DNA]</scope>
    <source>
        <strain evidence="1 2">SR1</strain>
    </source>
</reference>
<evidence type="ECO:0000313" key="1">
    <source>
        <dbReference type="EMBL" id="AIF83653.1"/>
    </source>
</evidence>
<sequence length="410" mass="45399">MDFGEIIGISNDSSFYATSPFVAFSYKSNSLYVIWQKTRGIYGNVEHIKGQKNSASIVYRISKDNGRTFGGVITLHDFKEPRSFPPQVAFSPLNENRVFLAWVDKSSPKKLDVYFTRNSESSDRFEEPIIVSDEMTGVCSSEGSNDLRNFGPSRPSETYDTVTPYIAAGNDNNVYVMWVESTTRKKILEIARLEPQDEETSTSISFGEGEIDKAAKYMEEKMRKSLERAPKYRFSIRVFLRASNDGGRTFGKKISLLDTSIDGQGGPYVISPTELHAIGENVYVIVNPLGRDPDNARVRIFASTDKGQTFQERTGLSKTVSGIGSKIISARAKVAAKQHDSLYLLLEVVSHGDEEKMLLLTPFSSPHVPLIFVKSIDAGRTFSDPIHVGVNGPIRSHSSFAVSPTATACI</sequence>
<name>A0A075MR21_9ARCH</name>
<dbReference type="OrthoDB" id="2272at2157"/>
<dbReference type="InterPro" id="IPR036278">
    <property type="entry name" value="Sialidase_sf"/>
</dbReference>